<organism evidence="1 2">
    <name type="scientific">Vibrio jasicida</name>
    <dbReference type="NCBI Taxonomy" id="766224"/>
    <lineage>
        <taxon>Bacteria</taxon>
        <taxon>Pseudomonadati</taxon>
        <taxon>Pseudomonadota</taxon>
        <taxon>Gammaproteobacteria</taxon>
        <taxon>Vibrionales</taxon>
        <taxon>Vibrionaceae</taxon>
        <taxon>Vibrio</taxon>
    </lineage>
</organism>
<proteinExistence type="predicted"/>
<comment type="caution">
    <text evidence="1">The sequence shown here is derived from an EMBL/GenBank/DDBJ whole genome shotgun (WGS) entry which is preliminary data.</text>
</comment>
<sequence length="63" mass="7167">MSKDTETPQEQGADCDLPEARIEHRHYAIAYCPKCDAEHDVPTCDSGEITCICDTRFFWSTVE</sequence>
<protein>
    <submittedName>
        <fullName evidence="1">Uncharacterized protein</fullName>
    </submittedName>
</protein>
<dbReference type="Proteomes" id="UP001295462">
    <property type="component" value="Unassembled WGS sequence"/>
</dbReference>
<reference evidence="1" key="1">
    <citation type="submission" date="2022-01" db="EMBL/GenBank/DDBJ databases">
        <authorList>
            <person name="Lagorce A."/>
        </authorList>
    </citation>
    <scope>NUCLEOTIDE SEQUENCE</scope>
    <source>
        <strain evidence="1">Th15_F1_A12</strain>
    </source>
</reference>
<dbReference type="EMBL" id="CAKMUD010000094">
    <property type="protein sequence ID" value="CAH1599873.1"/>
    <property type="molecule type" value="Genomic_DNA"/>
</dbReference>
<dbReference type="AlphaFoldDB" id="A0AAU9QV31"/>
<evidence type="ECO:0000313" key="2">
    <source>
        <dbReference type="Proteomes" id="UP001295462"/>
    </source>
</evidence>
<gene>
    <name evidence="1" type="ORF">THF1A12_40332</name>
</gene>
<dbReference type="RefSeq" id="WP_143695863.1">
    <property type="nucleotide sequence ID" value="NZ_CAKMTZ010000082.1"/>
</dbReference>
<name>A0AAU9QV31_9VIBR</name>
<evidence type="ECO:0000313" key="1">
    <source>
        <dbReference type="EMBL" id="CAH1599873.1"/>
    </source>
</evidence>
<accession>A0AAU9QV31</accession>